<dbReference type="EMBL" id="JBJJXI010000172">
    <property type="protein sequence ID" value="KAL3384472.1"/>
    <property type="molecule type" value="Genomic_DNA"/>
</dbReference>
<organism evidence="2 3">
    <name type="scientific">Trichogramma kaykai</name>
    <dbReference type="NCBI Taxonomy" id="54128"/>
    <lineage>
        <taxon>Eukaryota</taxon>
        <taxon>Metazoa</taxon>
        <taxon>Ecdysozoa</taxon>
        <taxon>Arthropoda</taxon>
        <taxon>Hexapoda</taxon>
        <taxon>Insecta</taxon>
        <taxon>Pterygota</taxon>
        <taxon>Neoptera</taxon>
        <taxon>Endopterygota</taxon>
        <taxon>Hymenoptera</taxon>
        <taxon>Apocrita</taxon>
        <taxon>Proctotrupomorpha</taxon>
        <taxon>Chalcidoidea</taxon>
        <taxon>Trichogrammatidae</taxon>
        <taxon>Trichogramma</taxon>
    </lineage>
</organism>
<dbReference type="AlphaFoldDB" id="A0ABD2VUK4"/>
<sequence length="87" mass="9513">MYYSKCCARTTSSSVGGGAGHTQPSDVRRNSLAITESAKDLVCCCIIRVPRTRYIDIATRICHCSRGERARSHWPSSDTGLPCTEFG</sequence>
<evidence type="ECO:0000313" key="2">
    <source>
        <dbReference type="EMBL" id="KAL3384472.1"/>
    </source>
</evidence>
<evidence type="ECO:0000256" key="1">
    <source>
        <dbReference type="SAM" id="MobiDB-lite"/>
    </source>
</evidence>
<protein>
    <submittedName>
        <fullName evidence="2">Uncharacterized protein</fullName>
    </submittedName>
</protein>
<dbReference type="Proteomes" id="UP001627154">
    <property type="component" value="Unassembled WGS sequence"/>
</dbReference>
<gene>
    <name evidence="2" type="ORF">TKK_019782</name>
</gene>
<proteinExistence type="predicted"/>
<reference evidence="2 3" key="1">
    <citation type="journal article" date="2024" name="bioRxiv">
        <title>A reference genome for Trichogramma kaykai: A tiny desert-dwelling parasitoid wasp with competing sex-ratio distorters.</title>
        <authorList>
            <person name="Culotta J."/>
            <person name="Lindsey A.R."/>
        </authorList>
    </citation>
    <scope>NUCLEOTIDE SEQUENCE [LARGE SCALE GENOMIC DNA]</scope>
    <source>
        <strain evidence="2 3">KSX58</strain>
    </source>
</reference>
<accession>A0ABD2VUK4</accession>
<feature type="region of interest" description="Disordered" evidence="1">
    <location>
        <begin position="1"/>
        <end position="26"/>
    </location>
</feature>
<name>A0ABD2VUK4_9HYME</name>
<keyword evidence="3" id="KW-1185">Reference proteome</keyword>
<evidence type="ECO:0000313" key="3">
    <source>
        <dbReference type="Proteomes" id="UP001627154"/>
    </source>
</evidence>
<comment type="caution">
    <text evidence="2">The sequence shown here is derived from an EMBL/GenBank/DDBJ whole genome shotgun (WGS) entry which is preliminary data.</text>
</comment>